<name>N9NMN9_9GAMM</name>
<dbReference type="PATRIC" id="fig|1217705.3.peg.652"/>
<gene>
    <name evidence="1" type="ORF">F900_00680</name>
</gene>
<reference evidence="1 2" key="1">
    <citation type="submission" date="2013-02" db="EMBL/GenBank/DDBJ databases">
        <title>The Genome Sequence of Acinetobacter sp. ANC 3862.</title>
        <authorList>
            <consortium name="The Broad Institute Genome Sequencing Platform"/>
            <consortium name="The Broad Institute Genome Sequencing Center for Infectious Disease"/>
            <person name="Cerqueira G."/>
            <person name="Feldgarden M."/>
            <person name="Courvalin P."/>
            <person name="Perichon B."/>
            <person name="Grillot-Courvalin C."/>
            <person name="Clermont D."/>
            <person name="Rocha E."/>
            <person name="Yoon E.-J."/>
            <person name="Nemec A."/>
            <person name="Walker B."/>
            <person name="Young S.K."/>
            <person name="Zeng Q."/>
            <person name="Gargeya S."/>
            <person name="Fitzgerald M."/>
            <person name="Haas B."/>
            <person name="Abouelleil A."/>
            <person name="Alvarado L."/>
            <person name="Arachchi H.M."/>
            <person name="Berlin A.M."/>
            <person name="Chapman S.B."/>
            <person name="Dewar J."/>
            <person name="Goldberg J."/>
            <person name="Griggs A."/>
            <person name="Gujja S."/>
            <person name="Hansen M."/>
            <person name="Howarth C."/>
            <person name="Imamovic A."/>
            <person name="Larimer J."/>
            <person name="McCowan C."/>
            <person name="Murphy C."/>
            <person name="Neiman D."/>
            <person name="Pearson M."/>
            <person name="Priest M."/>
            <person name="Roberts A."/>
            <person name="Saif S."/>
            <person name="Shea T."/>
            <person name="Sisk P."/>
            <person name="Sykes S."/>
            <person name="Wortman J."/>
            <person name="Nusbaum C."/>
            <person name="Birren B."/>
        </authorList>
    </citation>
    <scope>NUCLEOTIDE SEQUENCE [LARGE SCALE GENOMIC DNA]</scope>
    <source>
        <strain evidence="1 2">ANC 3862</strain>
    </source>
</reference>
<dbReference type="eggNOG" id="ENOG5031RBJ">
    <property type="taxonomic scope" value="Bacteria"/>
</dbReference>
<sequence>MSASEFVLKNHLHIKLWTQSSPIVPFTDIPPPSSYYKYTIALELFQPRGGRFLYGLLGAEVDINLKNSEIILNLTKHDLENRIFQSDFLNELDEAKYGLPIEYTTELQKFILEISNQMKFNDLYKINFCFSAHSDIGSNIKIFKFLALLILQYIQNSDLTLDDLNQTQEFLDQSI</sequence>
<evidence type="ECO:0000313" key="1">
    <source>
        <dbReference type="EMBL" id="ENX03982.1"/>
    </source>
</evidence>
<dbReference type="STRING" id="1217705.F900_00680"/>
<dbReference type="AlphaFoldDB" id="N9NMN9"/>
<comment type="caution">
    <text evidence="1">The sequence shown here is derived from an EMBL/GenBank/DDBJ whole genome shotgun (WGS) entry which is preliminary data.</text>
</comment>
<evidence type="ECO:0000313" key="2">
    <source>
        <dbReference type="Proteomes" id="UP000013248"/>
    </source>
</evidence>
<proteinExistence type="predicted"/>
<protein>
    <submittedName>
        <fullName evidence="1">Uncharacterized protein</fullName>
    </submittedName>
</protein>
<accession>N9NMN9</accession>
<dbReference type="RefSeq" id="WP_005215112.1">
    <property type="nucleotide sequence ID" value="NZ_KB850089.1"/>
</dbReference>
<organism evidence="1 2">
    <name type="scientific">Acinetobacter modestus</name>
    <dbReference type="NCBI Taxonomy" id="1776740"/>
    <lineage>
        <taxon>Bacteria</taxon>
        <taxon>Pseudomonadati</taxon>
        <taxon>Pseudomonadota</taxon>
        <taxon>Gammaproteobacteria</taxon>
        <taxon>Moraxellales</taxon>
        <taxon>Moraxellaceae</taxon>
        <taxon>Acinetobacter</taxon>
    </lineage>
</organism>
<dbReference type="EMBL" id="APRP01000007">
    <property type="protein sequence ID" value="ENX03982.1"/>
    <property type="molecule type" value="Genomic_DNA"/>
</dbReference>
<dbReference type="HOGENOM" id="CLU_1559598_0_0_6"/>
<dbReference type="Proteomes" id="UP000013248">
    <property type="component" value="Unassembled WGS sequence"/>
</dbReference>